<evidence type="ECO:0000313" key="2">
    <source>
        <dbReference type="EMBL" id="CRY95708.1"/>
    </source>
</evidence>
<dbReference type="InterPro" id="IPR027417">
    <property type="entry name" value="P-loop_NTPase"/>
</dbReference>
<accession>A0A0H5Q1G9</accession>
<name>A0A0H5Q1G9_9ZZZZ</name>
<evidence type="ECO:0000259" key="1">
    <source>
        <dbReference type="Pfam" id="PF12705"/>
    </source>
</evidence>
<protein>
    <recommendedName>
        <fullName evidence="1">PD-(D/E)XK endonuclease-like domain-containing protein</fullName>
    </recommendedName>
</protein>
<feature type="domain" description="PD-(D/E)XK endonuclease-like" evidence="1">
    <location>
        <begin position="383"/>
        <end position="482"/>
    </location>
</feature>
<dbReference type="SUPFAM" id="SSF52540">
    <property type="entry name" value="P-loop containing nucleoside triphosphate hydrolases"/>
    <property type="match status" value="1"/>
</dbReference>
<organism evidence="2">
    <name type="scientific">uncultured prokaryote</name>
    <dbReference type="NCBI Taxonomy" id="198431"/>
    <lineage>
        <taxon>unclassified sequences</taxon>
        <taxon>environmental samples</taxon>
    </lineage>
</organism>
<proteinExistence type="predicted"/>
<sequence>MSHDNFRNIRSLHTVAAGSNVIQCKFAVSVLRDLAGDKKLNKETAVVLTDENLLMPLLYALPEDLGAVNVTMGYPLRNTLAYSFLERLLELQHHARSGASGDTFYYVDADGILTHPYIADSDRKTIAAIHDKIVKNRLISVPSEVVARTPLLSRIFRVASGWRDLMSYLRDAVAAAAETQYGGDEVRFRVEYLSVLSESIGKLYNMLQSCGMDVSDDVCRSLVRRHLQNERIPFEGEPLEGLQVMGILETRNLDFRNVVILSMTDDNFPGSRTADSSFIPYGLRLAYGLPTPEHHEGVYAYYFYRLIQRAENVYMFYCSHADEKSTGEPSRYIRQLEYETDFKISKIDVGADVNLADSKPIEIPKTAEVMDVLDGFTDGRSFLSPTAFSRYVQCPLKFYFSSVAKIRTDDELTEEVDNQTFGNIFHKAAELFYGEVLDEQHPASHLQRLIESGAVERAVNSAISEVYFGREDGGLPELSGDLLIIRDIVTRYLRDNVARYDAANEA</sequence>
<dbReference type="EMBL" id="LN853352">
    <property type="protein sequence ID" value="CRY95708.1"/>
    <property type="molecule type" value="Genomic_DNA"/>
</dbReference>
<reference evidence="2" key="2">
    <citation type="submission" date="2015-07" db="EMBL/GenBank/DDBJ databases">
        <title>Plasmids, circular viruses and viroids from rat gut.</title>
        <authorList>
            <person name="Jorgensen T.J."/>
            <person name="Hansen M.A."/>
            <person name="Xu Z."/>
            <person name="Tabak M.A."/>
            <person name="Sorensen S.J."/>
            <person name="Hansen L.H."/>
        </authorList>
    </citation>
    <scope>NUCLEOTIDE SEQUENCE</scope>
    <source>
        <strain evidence="2">RGRH0741</strain>
    </source>
</reference>
<dbReference type="AlphaFoldDB" id="A0A0H5Q1G9"/>
<dbReference type="Pfam" id="PF12705">
    <property type="entry name" value="PDDEXK_1"/>
    <property type="match status" value="1"/>
</dbReference>
<dbReference type="Gene3D" id="3.40.50.300">
    <property type="entry name" value="P-loop containing nucleotide triphosphate hydrolases"/>
    <property type="match status" value="1"/>
</dbReference>
<reference evidence="2" key="1">
    <citation type="submission" date="2015-06" db="EMBL/GenBank/DDBJ databases">
        <authorList>
            <person name="Joergensen T."/>
        </authorList>
    </citation>
    <scope>NUCLEOTIDE SEQUENCE</scope>
    <source>
        <strain evidence="2">RGRH0741</strain>
    </source>
</reference>
<dbReference type="InterPro" id="IPR038726">
    <property type="entry name" value="PDDEXK_AddAB-type"/>
</dbReference>